<gene>
    <name evidence="1" type="ORF">PIB30_054100</name>
</gene>
<dbReference type="Proteomes" id="UP001341840">
    <property type="component" value="Unassembled WGS sequence"/>
</dbReference>
<reference evidence="1 2" key="1">
    <citation type="journal article" date="2023" name="Plants (Basel)">
        <title>Bridging the Gap: Combining Genomics and Transcriptomics Approaches to Understand Stylosanthes scabra, an Orphan Legume from the Brazilian Caatinga.</title>
        <authorList>
            <person name="Ferreira-Neto J.R.C."/>
            <person name="da Silva M.D."/>
            <person name="Binneck E."/>
            <person name="de Melo N.F."/>
            <person name="da Silva R.H."/>
            <person name="de Melo A.L.T.M."/>
            <person name="Pandolfi V."/>
            <person name="Bustamante F.O."/>
            <person name="Brasileiro-Vidal A.C."/>
            <person name="Benko-Iseppon A.M."/>
        </authorList>
    </citation>
    <scope>NUCLEOTIDE SEQUENCE [LARGE SCALE GENOMIC DNA]</scope>
    <source>
        <tissue evidence="1">Leaves</tissue>
    </source>
</reference>
<evidence type="ECO:0000313" key="1">
    <source>
        <dbReference type="EMBL" id="MED6123915.1"/>
    </source>
</evidence>
<protein>
    <submittedName>
        <fullName evidence="1">Uncharacterized protein</fullName>
    </submittedName>
</protein>
<sequence>MSLNGLVTVLFNRRNNRYETNFYFAVILKPPLYVDMNLTLEPTDKGLIDASSGGSLANKTPEEAWQLIADVADANQHFKTRTITSKSLFEISTSESALTKTLGEMMSILKEIRQGQ</sequence>
<organism evidence="1 2">
    <name type="scientific">Stylosanthes scabra</name>
    <dbReference type="NCBI Taxonomy" id="79078"/>
    <lineage>
        <taxon>Eukaryota</taxon>
        <taxon>Viridiplantae</taxon>
        <taxon>Streptophyta</taxon>
        <taxon>Embryophyta</taxon>
        <taxon>Tracheophyta</taxon>
        <taxon>Spermatophyta</taxon>
        <taxon>Magnoliopsida</taxon>
        <taxon>eudicotyledons</taxon>
        <taxon>Gunneridae</taxon>
        <taxon>Pentapetalae</taxon>
        <taxon>rosids</taxon>
        <taxon>fabids</taxon>
        <taxon>Fabales</taxon>
        <taxon>Fabaceae</taxon>
        <taxon>Papilionoideae</taxon>
        <taxon>50 kb inversion clade</taxon>
        <taxon>dalbergioids sensu lato</taxon>
        <taxon>Dalbergieae</taxon>
        <taxon>Pterocarpus clade</taxon>
        <taxon>Stylosanthes</taxon>
    </lineage>
</organism>
<comment type="caution">
    <text evidence="1">The sequence shown here is derived from an EMBL/GenBank/DDBJ whole genome shotgun (WGS) entry which is preliminary data.</text>
</comment>
<name>A0ABU6RJ16_9FABA</name>
<evidence type="ECO:0000313" key="2">
    <source>
        <dbReference type="Proteomes" id="UP001341840"/>
    </source>
</evidence>
<proteinExistence type="predicted"/>
<dbReference type="EMBL" id="JASCZI010030617">
    <property type="protein sequence ID" value="MED6123915.1"/>
    <property type="molecule type" value="Genomic_DNA"/>
</dbReference>
<keyword evidence="2" id="KW-1185">Reference proteome</keyword>
<accession>A0ABU6RJ16</accession>